<dbReference type="GO" id="GO:0033186">
    <property type="term" value="C:CAF-1 complex"/>
    <property type="evidence" value="ECO:0007669"/>
    <property type="project" value="TreeGrafter"/>
</dbReference>
<evidence type="ECO:0000256" key="1">
    <source>
        <dbReference type="ARBA" id="ARBA00004123"/>
    </source>
</evidence>
<feature type="compositionally biased region" description="Polar residues" evidence="7">
    <location>
        <begin position="82"/>
        <end position="95"/>
    </location>
</feature>
<keyword evidence="3" id="KW-0227">DNA damage</keyword>
<feature type="compositionally biased region" description="Polar residues" evidence="7">
    <location>
        <begin position="112"/>
        <end position="121"/>
    </location>
</feature>
<evidence type="ECO:0000256" key="4">
    <source>
        <dbReference type="ARBA" id="ARBA00023186"/>
    </source>
</evidence>
<feature type="region of interest" description="Disordered" evidence="7">
    <location>
        <begin position="1"/>
        <end position="20"/>
    </location>
</feature>
<feature type="region of interest" description="Disordered" evidence="7">
    <location>
        <begin position="38"/>
        <end position="247"/>
    </location>
</feature>
<evidence type="ECO:0000256" key="6">
    <source>
        <dbReference type="ARBA" id="ARBA00023242"/>
    </source>
</evidence>
<feature type="domain" description="Chromatin assembly factor 1 subunit A dimerization" evidence="9">
    <location>
        <begin position="384"/>
        <end position="455"/>
    </location>
</feature>
<reference evidence="10" key="1">
    <citation type="submission" date="2015-12" db="EMBL/GenBank/DDBJ databases">
        <title>De novo transcriptome assembly of four potential Pierce s Disease insect vectors from Arizona vineyards.</title>
        <authorList>
            <person name="Tassone E.E."/>
        </authorList>
    </citation>
    <scope>NUCLEOTIDE SEQUENCE</scope>
</reference>
<dbReference type="PANTHER" id="PTHR15272:SF0">
    <property type="entry name" value="CHROMATIN ASSEMBLY FACTOR 1 SUBUNIT A"/>
    <property type="match status" value="1"/>
</dbReference>
<feature type="compositionally biased region" description="Basic and acidic residues" evidence="7">
    <location>
        <begin position="143"/>
        <end position="247"/>
    </location>
</feature>
<protein>
    <recommendedName>
        <fullName evidence="11">Chromatin assembly factor 1 subunit p150 C-terminal domain-containing protein</fullName>
    </recommendedName>
</protein>
<feature type="compositionally biased region" description="Acidic residues" evidence="7">
    <location>
        <begin position="443"/>
        <end position="457"/>
    </location>
</feature>
<keyword evidence="4" id="KW-0143">Chaperone</keyword>
<dbReference type="GO" id="GO:0006281">
    <property type="term" value="P:DNA repair"/>
    <property type="evidence" value="ECO:0007669"/>
    <property type="project" value="UniProtKB-KW"/>
</dbReference>
<feature type="region of interest" description="Disordered" evidence="7">
    <location>
        <begin position="676"/>
        <end position="701"/>
    </location>
</feature>
<dbReference type="EMBL" id="GEDC01000581">
    <property type="protein sequence ID" value="JAS36717.1"/>
    <property type="molecule type" value="Transcribed_RNA"/>
</dbReference>
<dbReference type="PANTHER" id="PTHR15272">
    <property type="entry name" value="CHROMATIN ASSEMBLY FACTOR 1 SUBUNIT A CAF-1 SUBUNIT A"/>
    <property type="match status" value="1"/>
</dbReference>
<feature type="region of interest" description="Disordered" evidence="7">
    <location>
        <begin position="771"/>
        <end position="821"/>
    </location>
</feature>
<feature type="compositionally biased region" description="Polar residues" evidence="7">
    <location>
        <begin position="771"/>
        <end position="787"/>
    </location>
</feature>
<evidence type="ECO:0000259" key="8">
    <source>
        <dbReference type="Pfam" id="PF11600"/>
    </source>
</evidence>
<keyword evidence="6" id="KW-0539">Nucleus</keyword>
<dbReference type="GO" id="GO:0006260">
    <property type="term" value="P:DNA replication"/>
    <property type="evidence" value="ECO:0007669"/>
    <property type="project" value="UniProtKB-KW"/>
</dbReference>
<evidence type="ECO:0000256" key="7">
    <source>
        <dbReference type="SAM" id="MobiDB-lite"/>
    </source>
</evidence>
<dbReference type="InterPro" id="IPR021644">
    <property type="entry name" value="CAF-1_p150_acidic"/>
</dbReference>
<feature type="domain" description="Chromatin assembly factor 1 p150 subunit acidic region" evidence="8">
    <location>
        <begin position="148"/>
        <end position="294"/>
    </location>
</feature>
<feature type="compositionally biased region" description="Basic and acidic residues" evidence="7">
    <location>
        <begin position="38"/>
        <end position="81"/>
    </location>
</feature>
<evidence type="ECO:0000313" key="10">
    <source>
        <dbReference type="EMBL" id="JAS36717.1"/>
    </source>
</evidence>
<feature type="compositionally biased region" description="Acidic residues" evidence="7">
    <location>
        <begin position="466"/>
        <end position="475"/>
    </location>
</feature>
<feature type="region of interest" description="Disordered" evidence="7">
    <location>
        <begin position="716"/>
        <end position="741"/>
    </location>
</feature>
<sequence length="821" mass="94391">EESGNPIIENETLNDEKLEGKSKISKIHSSNEINTINLDHKSDTSKIQTPKKDISEKCTDIDKDTTPDKVSEYSNDRRNSDESISTIDFDSSAVNSDVDATEDKINPAAANQGLSVESIKTSIAKKKRSPGSRNSNTRSLTPKQKEFQQKQEEKERLKEAKDRKRAEQKEEKLRIKNEKEDAKRREKEEKERKKQAEIDAKNEEKRLKEEAKEDERKKKEEEKKRKEEERKQKEEEKRLKEEAKNEVRRKSAAAFASFFVPKQVDLKTQPSEVKAEETPQVDKFMPFQVKVDMRLAPTIRKELQDPDKHYLDSFLKDPSKTVDFSYIQSLKNGNHKPGNSGKTWPRVVEEDDDVIFVVAENSENDSEVKEENKTKKSSHRHRVKLLQFHDNRRPPYWGTWRKRSLTIHPKRPFQMDKTMLEYEVDSDDEWEDIEDGESLRGSDDEESQDENYEEDNDMFVPHGYLSDEEGQDELDDASPEAMKARLKLLQLEFEAERNEKQERLKPRVIGCVWFKNTDDDPSKVGSHIAELFLPCRAVWEGDLPISLTANATVYNEESPLGDSSSGLKKIQFPETAISKIITLVHGNRHSKFFLVKELRQCFIKNNITPQPSQRSILQKIKELATWVKCPEEEGGPHLTNKMCWYISKEIRKAYGLHDLQARESLTWEYSLTPPKKSIDKSSEGNDSPLQTTPTLSTTPITKFTKFMSLEERQNQLLNDTESKPQSQKSANTSTPLLKKRVSLTSVPTGTDLSKKCKTGLLEKFIQTNCASEKGSTVTKSPSQQSNQDSKKLQKTAKRIKPIPVPREDNKISESDCIVLSD</sequence>
<accession>A0A1B6EFK6</accession>
<proteinExistence type="predicted"/>
<feature type="non-terminal residue" evidence="10">
    <location>
        <position position="1"/>
    </location>
</feature>
<keyword evidence="2" id="KW-0235">DNA replication</keyword>
<evidence type="ECO:0000256" key="2">
    <source>
        <dbReference type="ARBA" id="ARBA00022705"/>
    </source>
</evidence>
<dbReference type="Pfam" id="PF11600">
    <property type="entry name" value="CAF1A_acidic"/>
    <property type="match status" value="1"/>
</dbReference>
<dbReference type="GO" id="GO:0006334">
    <property type="term" value="P:nucleosome assembly"/>
    <property type="evidence" value="ECO:0007669"/>
    <property type="project" value="TreeGrafter"/>
</dbReference>
<gene>
    <name evidence="10" type="ORF">g.16619</name>
</gene>
<dbReference type="Pfam" id="PF12253">
    <property type="entry name" value="CAF1A_dimeriz"/>
    <property type="match status" value="1"/>
</dbReference>
<feature type="compositionally biased region" description="Polar residues" evidence="7">
    <location>
        <begin position="716"/>
        <end position="735"/>
    </location>
</feature>
<dbReference type="GO" id="GO:0005634">
    <property type="term" value="C:nucleus"/>
    <property type="evidence" value="ECO:0007669"/>
    <property type="project" value="UniProtKB-SubCell"/>
</dbReference>
<evidence type="ECO:0008006" key="11">
    <source>
        <dbReference type="Google" id="ProtNLM"/>
    </source>
</evidence>
<evidence type="ECO:0000256" key="5">
    <source>
        <dbReference type="ARBA" id="ARBA00023204"/>
    </source>
</evidence>
<feature type="region of interest" description="Disordered" evidence="7">
    <location>
        <begin position="424"/>
        <end position="475"/>
    </location>
</feature>
<comment type="subcellular location">
    <subcellularLocation>
        <location evidence="1">Nucleus</location>
    </subcellularLocation>
</comment>
<feature type="compositionally biased region" description="Polar residues" evidence="7">
    <location>
        <begin position="131"/>
        <end position="142"/>
    </location>
</feature>
<feature type="compositionally biased region" description="Low complexity" evidence="7">
    <location>
        <begin position="687"/>
        <end position="701"/>
    </location>
</feature>
<dbReference type="AlphaFoldDB" id="A0A1B6EFK6"/>
<evidence type="ECO:0000256" key="3">
    <source>
        <dbReference type="ARBA" id="ARBA00022763"/>
    </source>
</evidence>
<keyword evidence="5" id="KW-0234">DNA repair</keyword>
<feature type="compositionally biased region" description="Acidic residues" evidence="7">
    <location>
        <begin position="424"/>
        <end position="436"/>
    </location>
</feature>
<dbReference type="InterPro" id="IPR022043">
    <property type="entry name" value="CAF1A_DD"/>
</dbReference>
<name>A0A1B6EFK6_9HEMI</name>
<organism evidence="10">
    <name type="scientific">Clastoptera arizonana</name>
    <name type="common">Arizona spittle bug</name>
    <dbReference type="NCBI Taxonomy" id="38151"/>
    <lineage>
        <taxon>Eukaryota</taxon>
        <taxon>Metazoa</taxon>
        <taxon>Ecdysozoa</taxon>
        <taxon>Arthropoda</taxon>
        <taxon>Hexapoda</taxon>
        <taxon>Insecta</taxon>
        <taxon>Pterygota</taxon>
        <taxon>Neoptera</taxon>
        <taxon>Paraneoptera</taxon>
        <taxon>Hemiptera</taxon>
        <taxon>Auchenorrhyncha</taxon>
        <taxon>Cercopoidea</taxon>
        <taxon>Clastopteridae</taxon>
        <taxon>Clastoptera</taxon>
    </lineage>
</organism>
<evidence type="ECO:0000259" key="9">
    <source>
        <dbReference type="Pfam" id="PF12253"/>
    </source>
</evidence>